<gene>
    <name evidence="1" type="ORF">HMPREF1577_01316</name>
</gene>
<reference evidence="1 2" key="1">
    <citation type="submission" date="2013-06" db="EMBL/GenBank/DDBJ databases">
        <authorList>
            <person name="Weinstock G."/>
            <person name="Sodergren E."/>
            <person name="Lobos E.A."/>
            <person name="Fulton L."/>
            <person name="Fulton R."/>
            <person name="Courtney L."/>
            <person name="Fronick C."/>
            <person name="O'Laughlin M."/>
            <person name="Godfrey J."/>
            <person name="Wilson R.M."/>
            <person name="Miner T."/>
            <person name="Farmer C."/>
            <person name="Delehaunty K."/>
            <person name="Cordes M."/>
            <person name="Minx P."/>
            <person name="Tomlinson C."/>
            <person name="Chen J."/>
            <person name="Wollam A."/>
            <person name="Pepin K.H."/>
            <person name="Bhonagiri V."/>
            <person name="Zhang X."/>
            <person name="Warren W."/>
            <person name="Mitreva M."/>
            <person name="Mardis E.R."/>
            <person name="Wilson R.K."/>
        </authorList>
    </citation>
    <scope>NUCLEOTIDE SEQUENCE [LARGE SCALE GENOMIC DNA]</scope>
    <source>
        <strain evidence="1 2">JCP8017A</strain>
    </source>
</reference>
<feature type="non-terminal residue" evidence="1">
    <location>
        <position position="78"/>
    </location>
</feature>
<sequence>MENLSIDLETFSSVNLGKCGVYKYAESDDFEILLFGYSVDGSEVQVVDLAQGETIPDTVLSALTDETVTKWAFNAQFE</sequence>
<dbReference type="AlphaFoldDB" id="T2PJ59"/>
<protein>
    <recommendedName>
        <fullName evidence="3">DNA-directed DNA polymerase family A palm domain-containing protein</fullName>
    </recommendedName>
</protein>
<evidence type="ECO:0000313" key="2">
    <source>
        <dbReference type="Proteomes" id="UP000015779"/>
    </source>
</evidence>
<name>T2PJ59_9BIFI</name>
<dbReference type="Proteomes" id="UP000015779">
    <property type="component" value="Unassembled WGS sequence"/>
</dbReference>
<dbReference type="HOGENOM" id="CLU_012044_2_1_11"/>
<accession>T2PJ59</accession>
<evidence type="ECO:0000313" key="1">
    <source>
        <dbReference type="EMBL" id="EPI49846.1"/>
    </source>
</evidence>
<organism evidence="1 2">
    <name type="scientific">Gardnerella pickettii JCP8017A</name>
    <dbReference type="NCBI Taxonomy" id="1261062"/>
    <lineage>
        <taxon>Bacteria</taxon>
        <taxon>Bacillati</taxon>
        <taxon>Actinomycetota</taxon>
        <taxon>Actinomycetes</taxon>
        <taxon>Bifidobacteriales</taxon>
        <taxon>Bifidobacteriaceae</taxon>
        <taxon>Gardnerella</taxon>
        <taxon>Gardnerella pickettii</taxon>
    </lineage>
</organism>
<proteinExistence type="predicted"/>
<evidence type="ECO:0008006" key="3">
    <source>
        <dbReference type="Google" id="ProtNLM"/>
    </source>
</evidence>
<comment type="caution">
    <text evidence="1">The sequence shown here is derived from an EMBL/GenBank/DDBJ whole genome shotgun (WGS) entry which is preliminary data.</text>
</comment>
<dbReference type="EMBL" id="ATJN01000122">
    <property type="protein sequence ID" value="EPI49846.1"/>
    <property type="molecule type" value="Genomic_DNA"/>
</dbReference>